<dbReference type="RefSeq" id="WP_062820255.1">
    <property type="nucleotide sequence ID" value="NZ_CP014352.1"/>
</dbReference>
<dbReference type="PIRSF" id="PIRSF000709">
    <property type="entry name" value="6PFK_2-Ptase"/>
    <property type="match status" value="1"/>
</dbReference>
<feature type="binding site" evidence="2">
    <location>
        <position position="61"/>
    </location>
    <ligand>
        <name>substrate</name>
    </ligand>
</feature>
<dbReference type="InterPro" id="IPR013078">
    <property type="entry name" value="His_Pase_superF_clade-1"/>
</dbReference>
<dbReference type="SMART" id="SM00855">
    <property type="entry name" value="PGAM"/>
    <property type="match status" value="1"/>
</dbReference>
<evidence type="ECO:0000256" key="2">
    <source>
        <dbReference type="PIRSR" id="PIRSR613078-2"/>
    </source>
</evidence>
<dbReference type="PANTHER" id="PTHR48100">
    <property type="entry name" value="BROAD-SPECIFICITY PHOSPHATASE YOR283W-RELATED"/>
    <property type="match status" value="1"/>
</dbReference>
<organism evidence="3 5">
    <name type="scientific">Acidipropionibacterium acidipropionici</name>
    <dbReference type="NCBI Taxonomy" id="1748"/>
    <lineage>
        <taxon>Bacteria</taxon>
        <taxon>Bacillati</taxon>
        <taxon>Actinomycetota</taxon>
        <taxon>Actinomycetes</taxon>
        <taxon>Propionibacteriales</taxon>
        <taxon>Propionibacteriaceae</taxon>
        <taxon>Acidipropionibacterium</taxon>
    </lineage>
</organism>
<evidence type="ECO:0000313" key="5">
    <source>
        <dbReference type="Proteomes" id="UP000075221"/>
    </source>
</evidence>
<feature type="binding site" evidence="2">
    <location>
        <begin position="8"/>
        <end position="15"/>
    </location>
    <ligand>
        <name>substrate</name>
    </ligand>
</feature>
<name>A0AAC8YHZ1_9ACTN</name>
<sequence length="193" mass="20723">MTFFVLVRHGQSTWNLEHRLQGQRMDVPLSPLGRHQADAAASRVAALVPASTPVYSSDQDRALQTASPIADALDVLPIPDARLREQDLGRMEGLLPDELTPEPAPEGVDIADVRWGGGESLADVAARLRSFLADLATTDGGHSPARAVIVSHGDTLRVLLALLDGRTHRECDFDLVLGNGEIITRDADPTQVA</sequence>
<proteinExistence type="predicted"/>
<feature type="active site" description="Tele-phosphohistidine intermediate" evidence="1">
    <location>
        <position position="9"/>
    </location>
</feature>
<dbReference type="PROSITE" id="PS00175">
    <property type="entry name" value="PG_MUTASE"/>
    <property type="match status" value="1"/>
</dbReference>
<keyword evidence="3" id="KW-0808">Transferase</keyword>
<reference evidence="3 5" key="2">
    <citation type="submission" date="2016-02" db="EMBL/GenBank/DDBJ databases">
        <title>Complete Genome Sequence of Propionibacterium acidipropionici ATCC 55737.</title>
        <authorList>
            <person name="Luna Flores C.H."/>
            <person name="Nielsen L.K."/>
            <person name="Marcellin E."/>
        </authorList>
    </citation>
    <scope>NUCLEOTIDE SEQUENCE [LARGE SCALE GENOMIC DNA]</scope>
    <source>
        <strain evidence="3 5">ATCC 55737</strain>
    </source>
</reference>
<dbReference type="CDD" id="cd07067">
    <property type="entry name" value="HP_PGM_like"/>
    <property type="match status" value="1"/>
</dbReference>
<dbReference type="Proteomes" id="UP000075221">
    <property type="component" value="Chromosome"/>
</dbReference>
<gene>
    <name evidence="4" type="ORF">A8L58_15545</name>
    <name evidence="3" type="ORF">AXH35_14085</name>
</gene>
<feature type="active site" description="Proton donor/acceptor" evidence="1">
    <location>
        <position position="85"/>
    </location>
</feature>
<dbReference type="InterPro" id="IPR001345">
    <property type="entry name" value="PG/BPGM_mutase_AS"/>
</dbReference>
<dbReference type="InterPro" id="IPR050275">
    <property type="entry name" value="PGM_Phosphatase"/>
</dbReference>
<evidence type="ECO:0000256" key="1">
    <source>
        <dbReference type="PIRSR" id="PIRSR613078-1"/>
    </source>
</evidence>
<dbReference type="SUPFAM" id="SSF53254">
    <property type="entry name" value="Phosphoglycerate mutase-like"/>
    <property type="match status" value="1"/>
</dbReference>
<dbReference type="PANTHER" id="PTHR48100:SF62">
    <property type="entry name" value="GLUCOSYL-3-PHOSPHOGLYCERATE PHOSPHATASE"/>
    <property type="match status" value="1"/>
</dbReference>
<dbReference type="Pfam" id="PF00300">
    <property type="entry name" value="His_Phos_1"/>
    <property type="match status" value="1"/>
</dbReference>
<reference evidence="4 6" key="1">
    <citation type="journal article" date="2016" name="Plant Dis.">
        <title>Improved production of propionic acid using genome shuffling.</title>
        <authorList>
            <person name="Luna-Flores C.H."/>
            <person name="Palfreyman R.W."/>
            <person name="Kromer J.O."/>
            <person name="Nielsen L.K."/>
            <person name="Marcellin E."/>
        </authorList>
    </citation>
    <scope>NUCLEOTIDE SEQUENCE [LARGE SCALE GENOMIC DNA]</scope>
    <source>
        <strain evidence="4 6">F3E8</strain>
    </source>
</reference>
<evidence type="ECO:0000313" key="3">
    <source>
        <dbReference type="EMBL" id="AMS06407.1"/>
    </source>
</evidence>
<evidence type="ECO:0000313" key="6">
    <source>
        <dbReference type="Proteomes" id="UP000178666"/>
    </source>
</evidence>
<keyword evidence="3" id="KW-0418">Kinase</keyword>
<dbReference type="InterPro" id="IPR029033">
    <property type="entry name" value="His_PPase_superfam"/>
</dbReference>
<dbReference type="GO" id="GO:0016791">
    <property type="term" value="F:phosphatase activity"/>
    <property type="evidence" value="ECO:0007669"/>
    <property type="project" value="TreeGrafter"/>
</dbReference>
<dbReference type="Proteomes" id="UP000178666">
    <property type="component" value="Chromosome"/>
</dbReference>
<accession>A0AAC8YHZ1</accession>
<dbReference type="GO" id="GO:0005737">
    <property type="term" value="C:cytoplasm"/>
    <property type="evidence" value="ECO:0007669"/>
    <property type="project" value="TreeGrafter"/>
</dbReference>
<keyword evidence="6" id="KW-1185">Reference proteome</keyword>
<protein>
    <submittedName>
        <fullName evidence="3">Phosphoglycerate kinase</fullName>
    </submittedName>
</protein>
<dbReference type="AlphaFoldDB" id="A0AAC8YHZ1"/>
<dbReference type="Gene3D" id="3.40.50.1240">
    <property type="entry name" value="Phosphoglycerate mutase-like"/>
    <property type="match status" value="1"/>
</dbReference>
<dbReference type="GO" id="GO:0016301">
    <property type="term" value="F:kinase activity"/>
    <property type="evidence" value="ECO:0007669"/>
    <property type="project" value="UniProtKB-KW"/>
</dbReference>
<evidence type="ECO:0000313" key="4">
    <source>
        <dbReference type="EMBL" id="AOZ47857.1"/>
    </source>
</evidence>
<dbReference type="EMBL" id="CP014352">
    <property type="protein sequence ID" value="AMS06407.1"/>
    <property type="molecule type" value="Genomic_DNA"/>
</dbReference>
<dbReference type="EMBL" id="CP015970">
    <property type="protein sequence ID" value="AOZ47857.1"/>
    <property type="molecule type" value="Genomic_DNA"/>
</dbReference>